<evidence type="ECO:0000313" key="8">
    <source>
        <dbReference type="EMBL" id="GAA4412244.1"/>
    </source>
</evidence>
<keyword evidence="4 5" id="KW-0274">FAD</keyword>
<keyword evidence="3 5" id="KW-0285">Flavoprotein</keyword>
<comment type="similarity">
    <text evidence="2 5">Belongs to the GMC oxidoreductase family.</text>
</comment>
<dbReference type="PROSITE" id="PS00623">
    <property type="entry name" value="GMC_OXRED_1"/>
    <property type="match status" value="1"/>
</dbReference>
<dbReference type="InterPro" id="IPR000172">
    <property type="entry name" value="GMC_OxRdtase_N"/>
</dbReference>
<feature type="domain" description="Glucose-methanol-choline oxidoreductase N-terminal" evidence="6">
    <location>
        <begin position="83"/>
        <end position="106"/>
    </location>
</feature>
<evidence type="ECO:0000256" key="5">
    <source>
        <dbReference type="RuleBase" id="RU003968"/>
    </source>
</evidence>
<organism evidence="8 9">
    <name type="scientific">Nibrella viscosa</name>
    <dbReference type="NCBI Taxonomy" id="1084524"/>
    <lineage>
        <taxon>Bacteria</taxon>
        <taxon>Pseudomonadati</taxon>
        <taxon>Bacteroidota</taxon>
        <taxon>Cytophagia</taxon>
        <taxon>Cytophagales</taxon>
        <taxon>Spirosomataceae</taxon>
        <taxon>Nibrella</taxon>
    </lineage>
</organism>
<evidence type="ECO:0000256" key="4">
    <source>
        <dbReference type="ARBA" id="ARBA00022827"/>
    </source>
</evidence>
<dbReference type="EMBL" id="BAABHB010000009">
    <property type="protein sequence ID" value="GAA4412244.1"/>
    <property type="molecule type" value="Genomic_DNA"/>
</dbReference>
<protein>
    <submittedName>
        <fullName evidence="8">GMC family oxidoreductase N-terminal domain-containing protein</fullName>
    </submittedName>
</protein>
<comment type="caution">
    <text evidence="8">The sequence shown here is derived from an EMBL/GenBank/DDBJ whole genome shotgun (WGS) entry which is preliminary data.</text>
</comment>
<dbReference type="InterPro" id="IPR036188">
    <property type="entry name" value="FAD/NAD-bd_sf"/>
</dbReference>
<accession>A0ABP8KQ18</accession>
<evidence type="ECO:0000259" key="6">
    <source>
        <dbReference type="PROSITE" id="PS00623"/>
    </source>
</evidence>
<evidence type="ECO:0000259" key="7">
    <source>
        <dbReference type="PROSITE" id="PS00624"/>
    </source>
</evidence>
<dbReference type="Gene3D" id="3.50.50.60">
    <property type="entry name" value="FAD/NAD(P)-binding domain"/>
    <property type="match status" value="1"/>
</dbReference>
<name>A0ABP8KQ18_9BACT</name>
<gene>
    <name evidence="8" type="ORF">GCM10023187_39040</name>
</gene>
<keyword evidence="9" id="KW-1185">Reference proteome</keyword>
<feature type="domain" description="Glucose-methanol-choline oxidoreductase N-terminal" evidence="7">
    <location>
        <begin position="258"/>
        <end position="272"/>
    </location>
</feature>
<evidence type="ECO:0000256" key="1">
    <source>
        <dbReference type="ARBA" id="ARBA00001974"/>
    </source>
</evidence>
<dbReference type="Pfam" id="PF00732">
    <property type="entry name" value="GMC_oxred_N"/>
    <property type="match status" value="1"/>
</dbReference>
<dbReference type="PROSITE" id="PS00624">
    <property type="entry name" value="GMC_OXRED_2"/>
    <property type="match status" value="1"/>
</dbReference>
<dbReference type="PANTHER" id="PTHR11552:SF147">
    <property type="entry name" value="CHOLINE DEHYDROGENASE, MITOCHONDRIAL"/>
    <property type="match status" value="1"/>
</dbReference>
<dbReference type="InterPro" id="IPR007867">
    <property type="entry name" value="GMC_OxRtase_C"/>
</dbReference>
<evidence type="ECO:0000256" key="2">
    <source>
        <dbReference type="ARBA" id="ARBA00010790"/>
    </source>
</evidence>
<comment type="cofactor">
    <cofactor evidence="1">
        <name>FAD</name>
        <dbReference type="ChEBI" id="CHEBI:57692"/>
    </cofactor>
</comment>
<dbReference type="Proteomes" id="UP001500936">
    <property type="component" value="Unassembled WGS sequence"/>
</dbReference>
<proteinExistence type="inferred from homology"/>
<dbReference type="InterPro" id="IPR012132">
    <property type="entry name" value="GMC_OxRdtase"/>
</dbReference>
<evidence type="ECO:0000313" key="9">
    <source>
        <dbReference type="Proteomes" id="UP001500936"/>
    </source>
</evidence>
<dbReference type="PIRSF" id="PIRSF000137">
    <property type="entry name" value="Alcohol_oxidase"/>
    <property type="match status" value="1"/>
</dbReference>
<dbReference type="SUPFAM" id="SSF54373">
    <property type="entry name" value="FAD-linked reductases, C-terminal domain"/>
    <property type="match status" value="1"/>
</dbReference>
<dbReference type="Gene3D" id="3.30.560.10">
    <property type="entry name" value="Glucose Oxidase, domain 3"/>
    <property type="match status" value="1"/>
</dbReference>
<reference evidence="9" key="1">
    <citation type="journal article" date="2019" name="Int. J. Syst. Evol. Microbiol.">
        <title>The Global Catalogue of Microorganisms (GCM) 10K type strain sequencing project: providing services to taxonomists for standard genome sequencing and annotation.</title>
        <authorList>
            <consortium name="The Broad Institute Genomics Platform"/>
            <consortium name="The Broad Institute Genome Sequencing Center for Infectious Disease"/>
            <person name="Wu L."/>
            <person name="Ma J."/>
        </authorList>
    </citation>
    <scope>NUCLEOTIDE SEQUENCE [LARGE SCALE GENOMIC DNA]</scope>
    <source>
        <strain evidence="9">JCM 17925</strain>
    </source>
</reference>
<dbReference type="PANTHER" id="PTHR11552">
    <property type="entry name" value="GLUCOSE-METHANOL-CHOLINE GMC OXIDOREDUCTASE"/>
    <property type="match status" value="1"/>
</dbReference>
<dbReference type="RefSeq" id="WP_345269615.1">
    <property type="nucleotide sequence ID" value="NZ_BAABHB010000009.1"/>
</dbReference>
<evidence type="ECO:0000256" key="3">
    <source>
        <dbReference type="ARBA" id="ARBA00022630"/>
    </source>
</evidence>
<sequence>MNVPSTYHYAIIGSGASGSVLANRLSTDPGTSVVVIEAGAWSEDPNTQDPGGFVKLWGSDLDWALPTTPQPGMADRELTINQGKVVGGSTTINAMMYVRGNPENFNEWSARGATGWSFREVLPYFKKSEDYAGGASDYHGTGGELSVCDCPDEVMRSEEFLKGAVEAGYDGPYWDYNGERQENGAGLLQFHISPDGKRASGATAFICPVLTRPNLTVISEAQVTRVIIRDGRAVGVEFVRNGATEQIMVEKEVIVSAGALQSPKILMLSGVGPADHLTSMGIPVAADLPGVGQNLQDHIQLPVIFRAKSERPMTTLLTGNVLFVKTAEEATVPDLQLNFTPSIPSPLAPLLPDFGGNVAIFLPILVQPKSIGSVQLRSADPMDKPLINPNYFGHPADLEVFHKALEIIRKIADTEAFSSLNGGELAPGPGDPDGFIRTQSSTLWHPAGTCKIGSDTDPMAVVDPQLRVRGVQGLRVADASVMPTVTSGNTVAASFMIGEKAADMILSDN</sequence>
<dbReference type="SUPFAM" id="SSF51905">
    <property type="entry name" value="FAD/NAD(P)-binding domain"/>
    <property type="match status" value="1"/>
</dbReference>
<dbReference type="Pfam" id="PF05199">
    <property type="entry name" value="GMC_oxred_C"/>
    <property type="match status" value="1"/>
</dbReference>